<dbReference type="AlphaFoldDB" id="A0AAD9N9J0"/>
<comment type="caution">
    <text evidence="1">The sequence shown here is derived from an EMBL/GenBank/DDBJ whole genome shotgun (WGS) entry which is preliminary data.</text>
</comment>
<organism evidence="1 2">
    <name type="scientific">Paralvinella palmiformis</name>
    <dbReference type="NCBI Taxonomy" id="53620"/>
    <lineage>
        <taxon>Eukaryota</taxon>
        <taxon>Metazoa</taxon>
        <taxon>Spiralia</taxon>
        <taxon>Lophotrochozoa</taxon>
        <taxon>Annelida</taxon>
        <taxon>Polychaeta</taxon>
        <taxon>Sedentaria</taxon>
        <taxon>Canalipalpata</taxon>
        <taxon>Terebellida</taxon>
        <taxon>Terebelliformia</taxon>
        <taxon>Alvinellidae</taxon>
        <taxon>Paralvinella</taxon>
    </lineage>
</organism>
<protein>
    <submittedName>
        <fullName evidence="1">Uncharacterized protein</fullName>
    </submittedName>
</protein>
<sequence length="46" mass="5296">MPGIESWVTCPLAIIQRLFDEDAKNHDNKLKDYFLPKIEDSQTSGM</sequence>
<keyword evidence="2" id="KW-1185">Reference proteome</keyword>
<evidence type="ECO:0000313" key="1">
    <source>
        <dbReference type="EMBL" id="KAK2161875.1"/>
    </source>
</evidence>
<gene>
    <name evidence="1" type="ORF">LSH36_108g04005</name>
</gene>
<proteinExistence type="predicted"/>
<dbReference type="Proteomes" id="UP001208570">
    <property type="component" value="Unassembled WGS sequence"/>
</dbReference>
<reference evidence="1" key="1">
    <citation type="journal article" date="2023" name="Mol. Biol. Evol.">
        <title>Third-Generation Sequencing Reveals the Adaptive Role of the Epigenome in Three Deep-Sea Polychaetes.</title>
        <authorList>
            <person name="Perez M."/>
            <person name="Aroh O."/>
            <person name="Sun Y."/>
            <person name="Lan Y."/>
            <person name="Juniper S.K."/>
            <person name="Young C.R."/>
            <person name="Angers B."/>
            <person name="Qian P.Y."/>
        </authorList>
    </citation>
    <scope>NUCLEOTIDE SEQUENCE</scope>
    <source>
        <strain evidence="1">P08H-3</strain>
    </source>
</reference>
<accession>A0AAD9N9J0</accession>
<feature type="non-terminal residue" evidence="1">
    <location>
        <position position="1"/>
    </location>
</feature>
<dbReference type="EMBL" id="JAODUP010000108">
    <property type="protein sequence ID" value="KAK2161875.1"/>
    <property type="molecule type" value="Genomic_DNA"/>
</dbReference>
<name>A0AAD9N9J0_9ANNE</name>
<evidence type="ECO:0000313" key="2">
    <source>
        <dbReference type="Proteomes" id="UP001208570"/>
    </source>
</evidence>